<dbReference type="Proteomes" id="UP000784435">
    <property type="component" value="Unassembled WGS sequence"/>
</dbReference>
<accession>A0A921MGF1</accession>
<feature type="transmembrane region" description="Helical" evidence="2">
    <location>
        <begin position="324"/>
        <end position="346"/>
    </location>
</feature>
<evidence type="ECO:0000256" key="2">
    <source>
        <dbReference type="SAM" id="Phobius"/>
    </source>
</evidence>
<comment type="caution">
    <text evidence="3">The sequence shown here is derived from an EMBL/GenBank/DDBJ whole genome shotgun (WGS) entry which is preliminary data.</text>
</comment>
<organism evidence="3 4">
    <name type="scientific">Brevibacterium senegalense</name>
    <dbReference type="NCBI Taxonomy" id="1033736"/>
    <lineage>
        <taxon>Bacteria</taxon>
        <taxon>Bacillati</taxon>
        <taxon>Actinomycetota</taxon>
        <taxon>Actinomycetes</taxon>
        <taxon>Micrococcales</taxon>
        <taxon>Brevibacteriaceae</taxon>
        <taxon>Brevibacterium</taxon>
    </lineage>
</organism>
<evidence type="ECO:0000313" key="3">
    <source>
        <dbReference type="EMBL" id="HJG81317.1"/>
    </source>
</evidence>
<keyword evidence="2" id="KW-0812">Transmembrane</keyword>
<evidence type="ECO:0000256" key="1">
    <source>
        <dbReference type="SAM" id="MobiDB-lite"/>
    </source>
</evidence>
<feature type="compositionally biased region" description="Low complexity" evidence="1">
    <location>
        <begin position="110"/>
        <end position="130"/>
    </location>
</feature>
<keyword evidence="2" id="KW-1133">Transmembrane helix</keyword>
<keyword evidence="2" id="KW-0472">Membrane</keyword>
<reference evidence="3" key="2">
    <citation type="submission" date="2021-09" db="EMBL/GenBank/DDBJ databases">
        <authorList>
            <person name="Gilroy R."/>
        </authorList>
    </citation>
    <scope>NUCLEOTIDE SEQUENCE</scope>
    <source>
        <strain evidence="3">ChiGjej5B5-7349</strain>
    </source>
</reference>
<feature type="region of interest" description="Disordered" evidence="1">
    <location>
        <begin position="37"/>
        <end position="56"/>
    </location>
</feature>
<feature type="non-terminal residue" evidence="3">
    <location>
        <position position="350"/>
    </location>
</feature>
<dbReference type="AlphaFoldDB" id="A0A921MGF1"/>
<sequence>MLETHTPGGTDVIVAASVFLLGGSALAWTLVRRDQPAARSHDGSAEARSATRIPPEAADRLPELLDATAGDIDPAAATTEAGRTAAHALLEADQAFAVLAERVRARLPQGTTPGTAAEAAAGSRPPSRQQVEDAVPPVEAAALVVLEAQLRARVRAWESHLRTGSDPADSPLPRFCSLNPFHGQATVTAEGTVASASDAPVCTACREAFADGRDPDLLRVRTRSGVRPVEDAEPAYARGFAGAGEELARAVQEPPASGPVGQRGGGRAATGSVLGAIAVPVAGLVLGVVVGMLVSILVAGDGAAGAAAGEGAGPVLLGYPLLNALRGAGIGALAAVLVFGIVAAAINGVR</sequence>
<dbReference type="EMBL" id="DYUK01000299">
    <property type="protein sequence ID" value="HJG81317.1"/>
    <property type="molecule type" value="Genomic_DNA"/>
</dbReference>
<protein>
    <submittedName>
        <fullName evidence="3">Uncharacterized protein</fullName>
    </submittedName>
</protein>
<proteinExistence type="predicted"/>
<evidence type="ECO:0000313" key="4">
    <source>
        <dbReference type="Proteomes" id="UP000784435"/>
    </source>
</evidence>
<feature type="transmembrane region" description="Helical" evidence="2">
    <location>
        <begin position="12"/>
        <end position="31"/>
    </location>
</feature>
<feature type="region of interest" description="Disordered" evidence="1">
    <location>
        <begin position="108"/>
        <end position="130"/>
    </location>
</feature>
<gene>
    <name evidence="3" type="ORF">K8V08_12990</name>
</gene>
<reference evidence="3" key="1">
    <citation type="journal article" date="2021" name="PeerJ">
        <title>Extensive microbial diversity within the chicken gut microbiome revealed by metagenomics and culture.</title>
        <authorList>
            <person name="Gilroy R."/>
            <person name="Ravi A."/>
            <person name="Getino M."/>
            <person name="Pursley I."/>
            <person name="Horton D.L."/>
            <person name="Alikhan N.F."/>
            <person name="Baker D."/>
            <person name="Gharbi K."/>
            <person name="Hall N."/>
            <person name="Watson M."/>
            <person name="Adriaenssens E.M."/>
            <person name="Foster-Nyarko E."/>
            <person name="Jarju S."/>
            <person name="Secka A."/>
            <person name="Antonio M."/>
            <person name="Oren A."/>
            <person name="Chaudhuri R.R."/>
            <person name="La Ragione R."/>
            <person name="Hildebrand F."/>
            <person name="Pallen M.J."/>
        </authorList>
    </citation>
    <scope>NUCLEOTIDE SEQUENCE</scope>
    <source>
        <strain evidence="3">ChiGjej5B5-7349</strain>
    </source>
</reference>
<feature type="transmembrane region" description="Helical" evidence="2">
    <location>
        <begin position="273"/>
        <end position="298"/>
    </location>
</feature>
<name>A0A921MGF1_9MICO</name>